<reference evidence="2 3" key="1">
    <citation type="submission" date="2013-11" db="EMBL/GenBank/DDBJ databases">
        <title>Genomic analysis of Pelistega sp. HM-7.</title>
        <authorList>
            <person name="Kumbhare S.V."/>
            <person name="Shetty S.A."/>
            <person name="Sharma O."/>
            <person name="Dhotre D.P."/>
        </authorList>
    </citation>
    <scope>NUCLEOTIDE SEQUENCE [LARGE SCALE GENOMIC DNA]</scope>
    <source>
        <strain evidence="2 3">HM-7</strain>
    </source>
</reference>
<dbReference type="Proteomes" id="UP000018766">
    <property type="component" value="Unassembled WGS sequence"/>
</dbReference>
<gene>
    <name evidence="2" type="ORF">V757_00190</name>
</gene>
<dbReference type="Pfam" id="PF01564">
    <property type="entry name" value="Spermine_synth"/>
    <property type="match status" value="1"/>
</dbReference>
<dbReference type="SUPFAM" id="SSF53335">
    <property type="entry name" value="S-adenosyl-L-methionine-dependent methyltransferases"/>
    <property type="match status" value="1"/>
</dbReference>
<evidence type="ECO:0000256" key="1">
    <source>
        <dbReference type="ARBA" id="ARBA00023115"/>
    </source>
</evidence>
<keyword evidence="1" id="KW-0620">Polyamine biosynthesis</keyword>
<keyword evidence="3" id="KW-1185">Reference proteome</keyword>
<dbReference type="EMBL" id="AYSV01000001">
    <property type="protein sequence ID" value="ETD73124.1"/>
    <property type="molecule type" value="Genomic_DNA"/>
</dbReference>
<dbReference type="AlphaFoldDB" id="V8G9B7"/>
<organism evidence="2 3">
    <name type="scientific">Pelistega indica</name>
    <dbReference type="NCBI Taxonomy" id="1414851"/>
    <lineage>
        <taxon>Bacteria</taxon>
        <taxon>Pseudomonadati</taxon>
        <taxon>Pseudomonadota</taxon>
        <taxon>Betaproteobacteria</taxon>
        <taxon>Burkholderiales</taxon>
        <taxon>Alcaligenaceae</taxon>
        <taxon>Pelistega</taxon>
    </lineage>
</organism>
<dbReference type="RefSeq" id="WP_023948722.1">
    <property type="nucleotide sequence ID" value="NZ_AYSV01000001.1"/>
</dbReference>
<dbReference type="PANTHER" id="PTHR43317">
    <property type="entry name" value="THERMOSPERMINE SYNTHASE ACAULIS5"/>
    <property type="match status" value="1"/>
</dbReference>
<proteinExistence type="predicted"/>
<dbReference type="InterPro" id="IPR029063">
    <property type="entry name" value="SAM-dependent_MTases_sf"/>
</dbReference>
<dbReference type="GO" id="GO:0006596">
    <property type="term" value="P:polyamine biosynthetic process"/>
    <property type="evidence" value="ECO:0007669"/>
    <property type="project" value="UniProtKB-KW"/>
</dbReference>
<sequence>MTIDWFLSTMHWFEKFLQTADSLQKNALEPPTMPKIAPDELNDMPTLSEMDGVRCLHFNSPWIQGAMQISNPANLVFLYTRQMMAWLLFLQSRDVKHISILGLGAGSLVRSCLKLTRANIDCVEWNPVVTEFCYHYFKLPRRQARLTIAHEDAQRWVNSVSHHDKSQVLLVDLYDYTAQGPVADSLAFYQDCYKVLSNIGIMVVNLFGHHPSYKKNINNIKAAFSDRVLIFDETEDGNRIVLAFKGPAIQISKEDLIQRAKVVQRYTDLEGVQMAKELIKEWEKQSKKIKVSPNVLYV</sequence>
<evidence type="ECO:0008006" key="4">
    <source>
        <dbReference type="Google" id="ProtNLM"/>
    </source>
</evidence>
<dbReference type="Gene3D" id="3.40.50.150">
    <property type="entry name" value="Vaccinia Virus protein VP39"/>
    <property type="match status" value="1"/>
</dbReference>
<name>V8G9B7_9BURK</name>
<accession>V8G9B7</accession>
<evidence type="ECO:0000313" key="2">
    <source>
        <dbReference type="EMBL" id="ETD73124.1"/>
    </source>
</evidence>
<evidence type="ECO:0000313" key="3">
    <source>
        <dbReference type="Proteomes" id="UP000018766"/>
    </source>
</evidence>
<comment type="caution">
    <text evidence="2">The sequence shown here is derived from an EMBL/GenBank/DDBJ whole genome shotgun (WGS) entry which is preliminary data.</text>
</comment>
<dbReference type="PATRIC" id="fig|1414851.3.peg.42"/>
<protein>
    <recommendedName>
        <fullName evidence="4">Spermidine synthase</fullName>
    </recommendedName>
</protein>
<dbReference type="PANTHER" id="PTHR43317:SF1">
    <property type="entry name" value="THERMOSPERMINE SYNTHASE ACAULIS5"/>
    <property type="match status" value="1"/>
</dbReference>